<dbReference type="AlphaFoldDB" id="A0A7Y9FNW7"/>
<comment type="caution">
    <text evidence="2">The sequence shown here is derived from an EMBL/GenBank/DDBJ whole genome shotgun (WGS) entry which is preliminary data.</text>
</comment>
<gene>
    <name evidence="2" type="ORF">HD841_002532</name>
</gene>
<dbReference type="EMBL" id="JACCBY010000003">
    <property type="protein sequence ID" value="NYD90735.1"/>
    <property type="molecule type" value="Genomic_DNA"/>
</dbReference>
<reference evidence="2 3" key="1">
    <citation type="submission" date="2020-07" db="EMBL/GenBank/DDBJ databases">
        <authorList>
            <person name="Partida-Martinez L."/>
            <person name="Huntemann M."/>
            <person name="Clum A."/>
            <person name="Wang J."/>
            <person name="Palaniappan K."/>
            <person name="Ritter S."/>
            <person name="Chen I.-M."/>
            <person name="Stamatis D."/>
            <person name="Reddy T."/>
            <person name="O'Malley R."/>
            <person name="Daum C."/>
            <person name="Shapiro N."/>
            <person name="Ivanova N."/>
            <person name="Kyrpides N."/>
            <person name="Woyke T."/>
        </authorList>
    </citation>
    <scope>NUCLEOTIDE SEQUENCE [LARGE SCALE GENOMIC DNA]</scope>
    <source>
        <strain evidence="2 3">AS2.3</strain>
    </source>
</reference>
<dbReference type="Proteomes" id="UP000517753">
    <property type="component" value="Unassembled WGS sequence"/>
</dbReference>
<evidence type="ECO:0000256" key="1">
    <source>
        <dbReference type="SAM" id="MobiDB-lite"/>
    </source>
</evidence>
<accession>A0A7Y9FNW7</accession>
<organism evidence="2 3">
    <name type="scientific">Sphingomonas melonis</name>
    <dbReference type="NCBI Taxonomy" id="152682"/>
    <lineage>
        <taxon>Bacteria</taxon>
        <taxon>Pseudomonadati</taxon>
        <taxon>Pseudomonadota</taxon>
        <taxon>Alphaproteobacteria</taxon>
        <taxon>Sphingomonadales</taxon>
        <taxon>Sphingomonadaceae</taxon>
        <taxon>Sphingomonas</taxon>
    </lineage>
</organism>
<evidence type="ECO:0000313" key="3">
    <source>
        <dbReference type="Proteomes" id="UP000517753"/>
    </source>
</evidence>
<evidence type="ECO:0000313" key="2">
    <source>
        <dbReference type="EMBL" id="NYD90735.1"/>
    </source>
</evidence>
<proteinExistence type="predicted"/>
<reference evidence="2 3" key="2">
    <citation type="submission" date="2020-08" db="EMBL/GenBank/DDBJ databases">
        <title>The Agave Microbiome: Exploring the role of microbial communities in plant adaptations to desert environments.</title>
        <authorList>
            <person name="Partida-Martinez L.P."/>
        </authorList>
    </citation>
    <scope>NUCLEOTIDE SEQUENCE [LARGE SCALE GENOMIC DNA]</scope>
    <source>
        <strain evidence="2 3">AS2.3</strain>
    </source>
</reference>
<keyword evidence="3" id="KW-1185">Reference proteome</keyword>
<feature type="compositionally biased region" description="Basic and acidic residues" evidence="1">
    <location>
        <begin position="20"/>
        <end position="43"/>
    </location>
</feature>
<protein>
    <submittedName>
        <fullName evidence="2">Uncharacterized protein</fullName>
    </submittedName>
</protein>
<feature type="region of interest" description="Disordered" evidence="1">
    <location>
        <begin position="1"/>
        <end position="57"/>
    </location>
</feature>
<name>A0A7Y9FNW7_9SPHN</name>
<sequence length="57" mass="5918">MGRLSAAGRPSTPAAPGRGRGREMKQGVTGKREAGRPGRDRHSSFARAAFPAGRSIA</sequence>